<dbReference type="PANTHER" id="PTHR42754:SF1">
    <property type="entry name" value="LIPOPROTEIN"/>
    <property type="match status" value="1"/>
</dbReference>
<feature type="signal peptide" evidence="1">
    <location>
        <begin position="1"/>
        <end position="30"/>
    </location>
</feature>
<dbReference type="SUPFAM" id="SSF49785">
    <property type="entry name" value="Galactose-binding domain-like"/>
    <property type="match status" value="2"/>
</dbReference>
<reference evidence="4" key="1">
    <citation type="submission" date="2020-02" db="EMBL/GenBank/DDBJ databases">
        <authorList>
            <person name="Meier V. D."/>
        </authorList>
    </citation>
    <scope>NUCLEOTIDE SEQUENCE</scope>
    <source>
        <strain evidence="4">AVDCRST_MAG56</strain>
    </source>
</reference>
<sequence>MSTLPARPRNVSFRAHLLFVLLLVPFGAAAQTPRTGWDRSYGGNSGEIAHAILPTTDGGYLLGGGSASGVSGNKTAPGRGFYDYWVVKTDAQGNKQWDKAYGGANEDELTAMVSTPDGGYLLGGISYSDVGGEKSQPSRGSADYWIVKTGPTGQKQWDKTFGGRGEDYLTRMVATPDGGYLLAGISYSDIGQDRSVPTRGWADYWVVKVDANGNKMWDNRYGGNNWDNLTAVVPAGDGGYLLGGYSNSTAIYDKTGGNRGDDDYWLVKIDAAGNKLWDKTYGGNSYERLTSLLRTPDGGYLVGGWSISTLSGDHSQPVRGGIDYWVLKLDAAGNKLWDRRYGGPGMGSDVGGNGGDYLETMIPTAQGGYLLGGWSDSNAGGDKSEDSRGERDFWLVNIAANGQKQWDKTLGGNYSDFLGAMLATGDGGYVVLGNSGSLYGQGKAAPHYGGGDYWLVQLGPDPAPASQLRVNAGGGSFTTLDQRKFPADAYFQGGTVSTPVSSAVAGTADDFLYQTGRHGASFSYNFPTGNGTYDVVLHFAETYWGNTAPGGVGSRRFHVTMEGVRKLTDYDVFAKAGGALRVRQETFRVRVTDGTLNVAFGKGAADNPAVKAIEVLPAGNAHFLNAGGGVFAGADGKTFYPDAYYANGGVSAIPGGNVLNTTNDALYYNARIGAAFSYGIPAANGTYDVTLHFAETYFGARVGGGAGSRRFNVDVEGTRRLTNYDIFAKAGGAMRAVRETLRATVTDGVLNLFFSRGSADNPAVSAIELVPAAVPAREAAAEATLPQVGPGRVHLYPNPVAGALTVGLSFPATEVTGTWVTDAKGAVRLRNAHELSGENELRVGTAILPKGLYVLRLETKDGQRSVKFVRE</sequence>
<dbReference type="InterPro" id="IPR021720">
    <property type="entry name" value="Malectin_dom"/>
</dbReference>
<dbReference type="NCBIfam" id="TIGR04183">
    <property type="entry name" value="Por_Secre_tail"/>
    <property type="match status" value="1"/>
</dbReference>
<dbReference type="EMBL" id="CADCTQ010000612">
    <property type="protein sequence ID" value="CAA9329146.1"/>
    <property type="molecule type" value="Genomic_DNA"/>
</dbReference>
<feature type="domain" description="Secretion system C-terminal sorting" evidence="3">
    <location>
        <begin position="795"/>
        <end position="868"/>
    </location>
</feature>
<feature type="chain" id="PRO_5026927822" evidence="1">
    <location>
        <begin position="31"/>
        <end position="871"/>
    </location>
</feature>
<evidence type="ECO:0000256" key="1">
    <source>
        <dbReference type="SAM" id="SignalP"/>
    </source>
</evidence>
<feature type="domain" description="Malectin" evidence="2">
    <location>
        <begin position="467"/>
        <end position="613"/>
    </location>
</feature>
<evidence type="ECO:0000259" key="2">
    <source>
        <dbReference type="Pfam" id="PF11721"/>
    </source>
</evidence>
<dbReference type="InterPro" id="IPR026444">
    <property type="entry name" value="Secre_tail"/>
</dbReference>
<dbReference type="Pfam" id="PF18962">
    <property type="entry name" value="Por_Secre_tail"/>
    <property type="match status" value="1"/>
</dbReference>
<dbReference type="Pfam" id="PF11721">
    <property type="entry name" value="Malectin"/>
    <property type="match status" value="2"/>
</dbReference>
<dbReference type="PANTHER" id="PTHR42754">
    <property type="entry name" value="ENDOGLUCANASE"/>
    <property type="match status" value="1"/>
</dbReference>
<gene>
    <name evidence="4" type="ORF">AVDCRST_MAG56-7283</name>
</gene>
<accession>A0A6J4LE06</accession>
<keyword evidence="1" id="KW-0732">Signal</keyword>
<feature type="domain" description="Malectin" evidence="2">
    <location>
        <begin position="622"/>
        <end position="767"/>
    </location>
</feature>
<dbReference type="Gene3D" id="2.60.120.430">
    <property type="entry name" value="Galactose-binding lectin"/>
    <property type="match status" value="2"/>
</dbReference>
<organism evidence="4">
    <name type="scientific">uncultured Cytophagales bacterium</name>
    <dbReference type="NCBI Taxonomy" id="158755"/>
    <lineage>
        <taxon>Bacteria</taxon>
        <taxon>Pseudomonadati</taxon>
        <taxon>Bacteroidota</taxon>
        <taxon>Sphingobacteriia</taxon>
        <taxon>Sphingobacteriales</taxon>
        <taxon>environmental samples</taxon>
    </lineage>
</organism>
<protein>
    <submittedName>
        <fullName evidence="4">CBM57</fullName>
    </submittedName>
</protein>
<proteinExistence type="predicted"/>
<evidence type="ECO:0000313" key="4">
    <source>
        <dbReference type="EMBL" id="CAA9329146.1"/>
    </source>
</evidence>
<dbReference type="InterPro" id="IPR008979">
    <property type="entry name" value="Galactose-bd-like_sf"/>
</dbReference>
<evidence type="ECO:0000259" key="3">
    <source>
        <dbReference type="Pfam" id="PF18962"/>
    </source>
</evidence>
<dbReference type="AlphaFoldDB" id="A0A6J4LE06"/>
<name>A0A6J4LE06_9SPHI</name>